<dbReference type="InterPro" id="IPR008972">
    <property type="entry name" value="Cupredoxin"/>
</dbReference>
<dbReference type="InterPro" id="IPR000923">
    <property type="entry name" value="BlueCu_1"/>
</dbReference>
<dbReference type="RefSeq" id="WP_130348397.1">
    <property type="nucleotide sequence ID" value="NZ_SGWQ01000015.1"/>
</dbReference>
<feature type="compositionally biased region" description="Pro residues" evidence="8">
    <location>
        <begin position="156"/>
        <end position="167"/>
    </location>
</feature>
<comment type="subcellular location">
    <subcellularLocation>
        <location evidence="1">Periplasm</location>
    </subcellularLocation>
</comment>
<keyword evidence="3 7" id="KW-0479">Metal-binding</keyword>
<dbReference type="CDD" id="cd13921">
    <property type="entry name" value="Amicyanin"/>
    <property type="match status" value="1"/>
</dbReference>
<evidence type="ECO:0000256" key="7">
    <source>
        <dbReference type="PIRSR" id="PIRSR602386-1"/>
    </source>
</evidence>
<feature type="signal peptide" evidence="10">
    <location>
        <begin position="1"/>
        <end position="28"/>
    </location>
</feature>
<evidence type="ECO:0000256" key="5">
    <source>
        <dbReference type="ARBA" id="ARBA00022982"/>
    </source>
</evidence>
<proteinExistence type="predicted"/>
<sequence length="219" mass="22852">MRRALHLTGVTVMLAAVITLFAPGSAAAASAHVMIAQYAYGPSTVTVTAGDTVSWTNHDQAPHDVVTTSGPAQLRSPMMSNGQSWSFRFTQPGTYSYYCSVHPDMKAKVVVLPASAPPQAPPPVQQPQRPPAQQPGQQQPRTTVPPRPGTTRAPAAPVPGVPAPAPQQPIAQPAADQQVVTQPQAQQEPVKSLDPMLLVAGVIAAVATLCLMLIASRPG</sequence>
<evidence type="ECO:0000256" key="6">
    <source>
        <dbReference type="ARBA" id="ARBA00023008"/>
    </source>
</evidence>
<dbReference type="GO" id="GO:0005507">
    <property type="term" value="F:copper ion binding"/>
    <property type="evidence" value="ECO:0007669"/>
    <property type="project" value="InterPro"/>
</dbReference>
<feature type="compositionally biased region" description="Pro residues" evidence="8">
    <location>
        <begin position="115"/>
        <end position="133"/>
    </location>
</feature>
<dbReference type="PANTHER" id="PTHR36507">
    <property type="entry name" value="BLL1555 PROTEIN"/>
    <property type="match status" value="1"/>
</dbReference>
<keyword evidence="10" id="KW-0732">Signal</keyword>
<evidence type="ECO:0000313" key="12">
    <source>
        <dbReference type="EMBL" id="RZS31260.1"/>
    </source>
</evidence>
<feature type="binding site" evidence="7">
    <location>
        <position position="99"/>
    </location>
    <ligand>
        <name>Cu cation</name>
        <dbReference type="ChEBI" id="CHEBI:23378"/>
    </ligand>
</feature>
<feature type="domain" description="Blue (type 1) copper" evidence="11">
    <location>
        <begin position="32"/>
        <end position="111"/>
    </location>
</feature>
<reference evidence="12 13" key="1">
    <citation type="submission" date="2019-02" db="EMBL/GenBank/DDBJ databases">
        <title>Genomic Encyclopedia of Type Strains, Phase IV (KMG-IV): sequencing the most valuable type-strain genomes for metagenomic binning, comparative biology and taxonomic classification.</title>
        <authorList>
            <person name="Goeker M."/>
        </authorList>
    </citation>
    <scope>NUCLEOTIDE SEQUENCE [LARGE SCALE GENOMIC DNA]</scope>
    <source>
        <strain evidence="12 13">DSM 101727</strain>
    </source>
</reference>
<keyword evidence="9" id="KW-1133">Transmembrane helix</keyword>
<feature type="region of interest" description="Disordered" evidence="8">
    <location>
        <begin position="114"/>
        <end position="190"/>
    </location>
</feature>
<organism evidence="12 13">
    <name type="scientific">Herbihabitans rhizosphaerae</name>
    <dbReference type="NCBI Taxonomy" id="1872711"/>
    <lineage>
        <taxon>Bacteria</taxon>
        <taxon>Bacillati</taxon>
        <taxon>Actinomycetota</taxon>
        <taxon>Actinomycetes</taxon>
        <taxon>Pseudonocardiales</taxon>
        <taxon>Pseudonocardiaceae</taxon>
        <taxon>Herbihabitans</taxon>
    </lineage>
</organism>
<dbReference type="EMBL" id="SGWQ01000015">
    <property type="protein sequence ID" value="RZS31260.1"/>
    <property type="molecule type" value="Genomic_DNA"/>
</dbReference>
<keyword evidence="4" id="KW-0574">Periplasm</keyword>
<evidence type="ECO:0000313" key="13">
    <source>
        <dbReference type="Proteomes" id="UP000294257"/>
    </source>
</evidence>
<feature type="binding site" evidence="7">
    <location>
        <position position="102"/>
    </location>
    <ligand>
        <name>Cu cation</name>
        <dbReference type="ChEBI" id="CHEBI:23378"/>
    </ligand>
</feature>
<feature type="compositionally biased region" description="Low complexity" evidence="8">
    <location>
        <begin position="168"/>
        <end position="190"/>
    </location>
</feature>
<keyword evidence="9" id="KW-0812">Transmembrane</keyword>
<evidence type="ECO:0000256" key="3">
    <source>
        <dbReference type="ARBA" id="ARBA00022723"/>
    </source>
</evidence>
<evidence type="ECO:0000256" key="10">
    <source>
        <dbReference type="SAM" id="SignalP"/>
    </source>
</evidence>
<keyword evidence="5" id="KW-0249">Electron transport</keyword>
<keyword evidence="6 7" id="KW-0186">Copper</keyword>
<comment type="caution">
    <text evidence="12">The sequence shown here is derived from an EMBL/GenBank/DDBJ whole genome shotgun (WGS) entry which is preliminary data.</text>
</comment>
<evidence type="ECO:0000259" key="11">
    <source>
        <dbReference type="Pfam" id="PF00127"/>
    </source>
</evidence>
<evidence type="ECO:0000256" key="2">
    <source>
        <dbReference type="ARBA" id="ARBA00022448"/>
    </source>
</evidence>
<keyword evidence="9" id="KW-0472">Membrane</keyword>
<feature type="chain" id="PRO_5020913346" evidence="10">
    <location>
        <begin position="29"/>
        <end position="219"/>
    </location>
</feature>
<dbReference type="PANTHER" id="PTHR36507:SF1">
    <property type="entry name" value="BLL1555 PROTEIN"/>
    <property type="match status" value="1"/>
</dbReference>
<dbReference type="InterPro" id="IPR052721">
    <property type="entry name" value="ET_Amicyanin"/>
</dbReference>
<evidence type="ECO:0000256" key="4">
    <source>
        <dbReference type="ARBA" id="ARBA00022764"/>
    </source>
</evidence>
<dbReference type="InterPro" id="IPR002386">
    <property type="entry name" value="Amicyanin/Pseudoazurin"/>
</dbReference>
<dbReference type="GO" id="GO:0009055">
    <property type="term" value="F:electron transfer activity"/>
    <property type="evidence" value="ECO:0007669"/>
    <property type="project" value="InterPro"/>
</dbReference>
<dbReference type="SUPFAM" id="SSF49503">
    <property type="entry name" value="Cupredoxins"/>
    <property type="match status" value="1"/>
</dbReference>
<dbReference type="Proteomes" id="UP000294257">
    <property type="component" value="Unassembled WGS sequence"/>
</dbReference>
<comment type="cofactor">
    <cofactor evidence="7">
        <name>Cu cation</name>
        <dbReference type="ChEBI" id="CHEBI:23378"/>
    </cofactor>
    <text evidence="7">Binds 1 copper ion per subunit.</text>
</comment>
<keyword evidence="13" id="KW-1185">Reference proteome</keyword>
<name>A0A4Q7KEI9_9PSEU</name>
<dbReference type="Pfam" id="PF00127">
    <property type="entry name" value="Copper-bind"/>
    <property type="match status" value="1"/>
</dbReference>
<dbReference type="Gene3D" id="2.60.40.420">
    <property type="entry name" value="Cupredoxins - blue copper proteins"/>
    <property type="match status" value="1"/>
</dbReference>
<gene>
    <name evidence="12" type="ORF">EV193_115139</name>
</gene>
<evidence type="ECO:0000256" key="1">
    <source>
        <dbReference type="ARBA" id="ARBA00004418"/>
    </source>
</evidence>
<dbReference type="InterPro" id="IPR035668">
    <property type="entry name" value="Amicyanin"/>
</dbReference>
<evidence type="ECO:0000256" key="9">
    <source>
        <dbReference type="SAM" id="Phobius"/>
    </source>
</evidence>
<feature type="binding site" evidence="7">
    <location>
        <position position="63"/>
    </location>
    <ligand>
        <name>Cu cation</name>
        <dbReference type="ChEBI" id="CHEBI:23378"/>
    </ligand>
</feature>
<accession>A0A4Q7KEI9</accession>
<evidence type="ECO:0000256" key="8">
    <source>
        <dbReference type="SAM" id="MobiDB-lite"/>
    </source>
</evidence>
<dbReference type="OrthoDB" id="574459at2"/>
<dbReference type="AlphaFoldDB" id="A0A4Q7KEI9"/>
<protein>
    <submittedName>
        <fullName evidence="12">Amicyanin</fullName>
    </submittedName>
</protein>
<dbReference type="GO" id="GO:0042597">
    <property type="term" value="C:periplasmic space"/>
    <property type="evidence" value="ECO:0007669"/>
    <property type="project" value="UniProtKB-SubCell"/>
</dbReference>
<feature type="transmembrane region" description="Helical" evidence="9">
    <location>
        <begin position="196"/>
        <end position="215"/>
    </location>
</feature>
<keyword evidence="2" id="KW-0813">Transport</keyword>
<dbReference type="PRINTS" id="PR00155">
    <property type="entry name" value="AMICYANIN"/>
</dbReference>